<keyword evidence="6" id="KW-0804">Transcription</keyword>
<evidence type="ECO:0000256" key="2">
    <source>
        <dbReference type="ARBA" id="ARBA00010916"/>
    </source>
</evidence>
<dbReference type="InterPro" id="IPR015418">
    <property type="entry name" value="Eaf6"/>
</dbReference>
<keyword evidence="5 8" id="KW-0175">Coiled coil</keyword>
<dbReference type="PANTHER" id="PTHR13476">
    <property type="entry name" value="CHROMATIN MODIFICATION-RELATED PROTEIN MEAF6"/>
    <property type="match status" value="1"/>
</dbReference>
<sequence>MSLGHKGSGNPAVILSSLMTKRGKLQDDLRNIEKQVYELETNYLQDSSHFGQVLKGFEGFLSSSKNTANLKRSRKFLPEDRLFSLSSITSPAAEELRVRHDDGRSDFGSARSKGGSLAANGQGKPKKGRTASLARDGKRTRPSTEQDFEDEDDPDMSLRIIHDKIDRERRRACR</sequence>
<reference evidence="10 11" key="1">
    <citation type="journal article" date="2024" name="G3 (Bethesda)">
        <title>Genome assembly of Hibiscus sabdariffa L. provides insights into metabolisms of medicinal natural products.</title>
        <authorList>
            <person name="Kim T."/>
        </authorList>
    </citation>
    <scope>NUCLEOTIDE SEQUENCE [LARGE SCALE GENOMIC DNA]</scope>
    <source>
        <strain evidence="10">TK-2024</strain>
        <tissue evidence="10">Old leaves</tissue>
    </source>
</reference>
<evidence type="ECO:0000256" key="1">
    <source>
        <dbReference type="ARBA" id="ARBA00004123"/>
    </source>
</evidence>
<accession>A0ABR2DZ09</accession>
<feature type="region of interest" description="Disordered" evidence="9">
    <location>
        <begin position="94"/>
        <end position="174"/>
    </location>
</feature>
<keyword evidence="7" id="KW-0539">Nucleus</keyword>
<dbReference type="EMBL" id="JBBPBM010000021">
    <property type="protein sequence ID" value="KAK8548630.1"/>
    <property type="molecule type" value="Genomic_DNA"/>
</dbReference>
<keyword evidence="4" id="KW-0805">Transcription regulation</keyword>
<evidence type="ECO:0000256" key="8">
    <source>
        <dbReference type="SAM" id="Coils"/>
    </source>
</evidence>
<feature type="compositionally biased region" description="Basic and acidic residues" evidence="9">
    <location>
        <begin position="135"/>
        <end position="144"/>
    </location>
</feature>
<protein>
    <recommendedName>
        <fullName evidence="12">Chromatin modification-related protein MEAF6</fullName>
    </recommendedName>
</protein>
<feature type="compositionally biased region" description="Basic and acidic residues" evidence="9">
    <location>
        <begin position="94"/>
        <end position="105"/>
    </location>
</feature>
<comment type="caution">
    <text evidence="10">The sequence shown here is derived from an EMBL/GenBank/DDBJ whole genome shotgun (WGS) entry which is preliminary data.</text>
</comment>
<organism evidence="10 11">
    <name type="scientific">Hibiscus sabdariffa</name>
    <name type="common">roselle</name>
    <dbReference type="NCBI Taxonomy" id="183260"/>
    <lineage>
        <taxon>Eukaryota</taxon>
        <taxon>Viridiplantae</taxon>
        <taxon>Streptophyta</taxon>
        <taxon>Embryophyta</taxon>
        <taxon>Tracheophyta</taxon>
        <taxon>Spermatophyta</taxon>
        <taxon>Magnoliopsida</taxon>
        <taxon>eudicotyledons</taxon>
        <taxon>Gunneridae</taxon>
        <taxon>Pentapetalae</taxon>
        <taxon>rosids</taxon>
        <taxon>malvids</taxon>
        <taxon>Malvales</taxon>
        <taxon>Malvaceae</taxon>
        <taxon>Malvoideae</taxon>
        <taxon>Hibiscus</taxon>
    </lineage>
</organism>
<keyword evidence="3" id="KW-0156">Chromatin regulator</keyword>
<name>A0ABR2DZ09_9ROSI</name>
<comment type="similarity">
    <text evidence="2">Belongs to the EAF6 family.</text>
</comment>
<feature type="compositionally biased region" description="Basic and acidic residues" evidence="9">
    <location>
        <begin position="160"/>
        <end position="174"/>
    </location>
</feature>
<evidence type="ECO:0000256" key="9">
    <source>
        <dbReference type="SAM" id="MobiDB-lite"/>
    </source>
</evidence>
<comment type="subcellular location">
    <subcellularLocation>
        <location evidence="1">Nucleus</location>
    </subcellularLocation>
</comment>
<keyword evidence="11" id="KW-1185">Reference proteome</keyword>
<feature type="coiled-coil region" evidence="8">
    <location>
        <begin position="15"/>
        <end position="42"/>
    </location>
</feature>
<gene>
    <name evidence="10" type="ORF">V6N12_061539</name>
</gene>
<feature type="compositionally biased region" description="Acidic residues" evidence="9">
    <location>
        <begin position="146"/>
        <end position="155"/>
    </location>
</feature>
<evidence type="ECO:0000256" key="6">
    <source>
        <dbReference type="ARBA" id="ARBA00023163"/>
    </source>
</evidence>
<dbReference type="Proteomes" id="UP001472677">
    <property type="component" value="Unassembled WGS sequence"/>
</dbReference>
<evidence type="ECO:0000313" key="10">
    <source>
        <dbReference type="EMBL" id="KAK8548630.1"/>
    </source>
</evidence>
<evidence type="ECO:0000256" key="7">
    <source>
        <dbReference type="ARBA" id="ARBA00023242"/>
    </source>
</evidence>
<evidence type="ECO:0000256" key="4">
    <source>
        <dbReference type="ARBA" id="ARBA00023015"/>
    </source>
</evidence>
<dbReference type="Pfam" id="PF09340">
    <property type="entry name" value="NuA4"/>
    <property type="match status" value="1"/>
</dbReference>
<evidence type="ECO:0000313" key="11">
    <source>
        <dbReference type="Proteomes" id="UP001472677"/>
    </source>
</evidence>
<evidence type="ECO:0000256" key="3">
    <source>
        <dbReference type="ARBA" id="ARBA00022853"/>
    </source>
</evidence>
<evidence type="ECO:0000256" key="5">
    <source>
        <dbReference type="ARBA" id="ARBA00023054"/>
    </source>
</evidence>
<evidence type="ECO:0008006" key="12">
    <source>
        <dbReference type="Google" id="ProtNLM"/>
    </source>
</evidence>
<proteinExistence type="inferred from homology"/>